<protein>
    <submittedName>
        <fullName evidence="3">Lipoprotein</fullName>
    </submittedName>
</protein>
<keyword evidence="4" id="KW-1185">Reference proteome</keyword>
<dbReference type="AlphaFoldDB" id="A0A6V7QYR7"/>
<name>A0A6V7QYR7_CAEEL</name>
<evidence type="ECO:0000256" key="2">
    <source>
        <dbReference type="SAM" id="Phobius"/>
    </source>
</evidence>
<keyword evidence="2" id="KW-0812">Transmembrane</keyword>
<feature type="compositionally biased region" description="Polar residues" evidence="1">
    <location>
        <begin position="48"/>
        <end position="60"/>
    </location>
</feature>
<evidence type="ECO:0000313" key="4">
    <source>
        <dbReference type="Proteomes" id="UP000001940"/>
    </source>
</evidence>
<feature type="compositionally biased region" description="Low complexity" evidence="1">
    <location>
        <begin position="81"/>
        <end position="108"/>
    </location>
</feature>
<feature type="transmembrane region" description="Helical" evidence="2">
    <location>
        <begin position="6"/>
        <end position="27"/>
    </location>
</feature>
<dbReference type="InParanoid" id="A0A6V7QYR7"/>
<proteinExistence type="predicted"/>
<keyword evidence="2" id="KW-1133">Transmembrane helix</keyword>
<evidence type="ECO:0000256" key="1">
    <source>
        <dbReference type="SAM" id="MobiDB-lite"/>
    </source>
</evidence>
<keyword evidence="3" id="KW-0449">Lipoprotein</keyword>
<feature type="region of interest" description="Disordered" evidence="1">
    <location>
        <begin position="34"/>
        <end position="191"/>
    </location>
</feature>
<dbReference type="OrthoDB" id="5818761at2759"/>
<accession>A0A6V7QYR7</accession>
<dbReference type="FunCoup" id="A0A6V7QYR7">
    <property type="interactions" value="811"/>
</dbReference>
<evidence type="ECO:0000313" key="5">
    <source>
        <dbReference type="WormBase" id="T21G5.12"/>
    </source>
</evidence>
<organism evidence="3 4">
    <name type="scientific">Caenorhabditis elegans</name>
    <dbReference type="NCBI Taxonomy" id="6239"/>
    <lineage>
        <taxon>Eukaryota</taxon>
        <taxon>Metazoa</taxon>
        <taxon>Ecdysozoa</taxon>
        <taxon>Nematoda</taxon>
        <taxon>Chromadorea</taxon>
        <taxon>Rhabditida</taxon>
        <taxon>Rhabditina</taxon>
        <taxon>Rhabditomorpha</taxon>
        <taxon>Rhabditoidea</taxon>
        <taxon>Rhabditidae</taxon>
        <taxon>Peloderinae</taxon>
        <taxon>Caenorhabditis</taxon>
    </lineage>
</organism>
<dbReference type="WormBase" id="T21G5.12">
    <property type="protein sequence ID" value="CE54225"/>
    <property type="gene ID" value="WBGene00306081"/>
</dbReference>
<dbReference type="Proteomes" id="UP000001940">
    <property type="component" value="Chromosome I"/>
</dbReference>
<sequence length="191" mass="20674">MIANLLFFVLKSSFLILNATFVSVILVGCSSLIKKKRDPPSTTKDETVTTQKPLIQNSTHSTDKGSEPSVHPAPTPVAIQTVVTPKSTTVSNTTSTPSQPTSKPKTPVAGSHAKSPMFEKTQKKTSNESLKPPPRTLRGAVPINTKSREAQKTMNDVVEVSAKNVAPPRKEKSSMSQDFDDYLNNLGENKN</sequence>
<reference evidence="3 4" key="1">
    <citation type="journal article" date="1998" name="Science">
        <title>Genome sequence of the nematode C. elegans: a platform for investigating biology.</title>
        <authorList>
            <consortium name="The C. elegans sequencing consortium"/>
            <person name="Sulson J.E."/>
            <person name="Waterston R."/>
        </authorList>
    </citation>
    <scope>NUCLEOTIDE SEQUENCE [LARGE SCALE GENOMIC DNA]</scope>
    <source>
        <strain evidence="3 4">Bristol N2</strain>
    </source>
</reference>
<gene>
    <name evidence="3" type="ORF">CELE_T21G5.12</name>
    <name evidence="3 5" type="ORF">T21G5.12</name>
</gene>
<evidence type="ECO:0000313" key="3">
    <source>
        <dbReference type="EMBL" id="CAD1857017.1"/>
    </source>
</evidence>
<dbReference type="EMBL" id="BX284601">
    <property type="protein sequence ID" value="CAD1857017.1"/>
    <property type="molecule type" value="Genomic_DNA"/>
</dbReference>
<keyword evidence="2" id="KW-0472">Membrane</keyword>
<dbReference type="AGR" id="WB:WBGene00306081"/>